<evidence type="ECO:0000256" key="4">
    <source>
        <dbReference type="ARBA" id="ARBA00023136"/>
    </source>
</evidence>
<dbReference type="PROSITE" id="PS50049">
    <property type="entry name" value="THD_2"/>
    <property type="match status" value="1"/>
</dbReference>
<dbReference type="SMART" id="SM00207">
    <property type="entry name" value="TNF"/>
    <property type="match status" value="1"/>
</dbReference>
<evidence type="ECO:0000256" key="1">
    <source>
        <dbReference type="ARBA" id="ARBA00004370"/>
    </source>
</evidence>
<dbReference type="Pfam" id="PF00229">
    <property type="entry name" value="TNF"/>
    <property type="match status" value="1"/>
</dbReference>
<name>A0A8C9Y882_SANLU</name>
<dbReference type="PRINTS" id="PR01234">
    <property type="entry name" value="TNECROSISFCT"/>
</dbReference>
<keyword evidence="3" id="KW-0202">Cytokine</keyword>
<dbReference type="GeneTree" id="ENSGT01060000248544"/>
<evidence type="ECO:0000313" key="7">
    <source>
        <dbReference type="Proteomes" id="UP000694568"/>
    </source>
</evidence>
<evidence type="ECO:0000313" key="6">
    <source>
        <dbReference type="Ensembl" id="ENSSLUP00000020959.1"/>
    </source>
</evidence>
<dbReference type="Proteomes" id="UP000694568">
    <property type="component" value="Unplaced"/>
</dbReference>
<dbReference type="InterPro" id="IPR006053">
    <property type="entry name" value="TNF"/>
</dbReference>
<dbReference type="GO" id="GO:0005125">
    <property type="term" value="F:cytokine activity"/>
    <property type="evidence" value="ECO:0007669"/>
    <property type="project" value="UniProtKB-KW"/>
</dbReference>
<proteinExistence type="inferred from homology"/>
<evidence type="ECO:0000259" key="5">
    <source>
        <dbReference type="PROSITE" id="PS50049"/>
    </source>
</evidence>
<comment type="similarity">
    <text evidence="2">Belongs to the tumor necrosis factor family.</text>
</comment>
<dbReference type="InterPro" id="IPR008983">
    <property type="entry name" value="Tumour_necrosis_fac-like_dom"/>
</dbReference>
<dbReference type="AlphaFoldDB" id="A0A8C9Y882"/>
<dbReference type="InterPro" id="IPR006052">
    <property type="entry name" value="TNF_dom"/>
</dbReference>
<dbReference type="SUPFAM" id="SSF49842">
    <property type="entry name" value="TNF-like"/>
    <property type="match status" value="1"/>
</dbReference>
<dbReference type="PANTHER" id="PTHR11471:SF24">
    <property type="entry name" value="TUMOR NECROSIS FACTOR LIGAND SUPERFAMILY MEMBER 15"/>
    <property type="match status" value="1"/>
</dbReference>
<evidence type="ECO:0000256" key="3">
    <source>
        <dbReference type="ARBA" id="ARBA00022514"/>
    </source>
</evidence>
<comment type="subcellular location">
    <subcellularLocation>
        <location evidence="1">Membrane</location>
    </subcellularLocation>
</comment>
<dbReference type="Gene3D" id="2.60.120.40">
    <property type="match status" value="1"/>
</dbReference>
<keyword evidence="4" id="KW-0472">Membrane</keyword>
<sequence length="163" mass="18508">CYYSSHNFITLTFNFLLSLAPRGDNFDGKYLKWESIIGNAFCHGGFNYSSGNLVVPRQGLYSVFLQITYESMEDFLCPSEELRLKNEVVVISDNYNKDVPLLSSVDTVNCTMEQWSKSIYTGGLFFLEANSRLRVTSSDLDHISDLISKKESQVFFGAVLLHQ</sequence>
<keyword evidence="7" id="KW-1185">Reference proteome</keyword>
<organism evidence="6 7">
    <name type="scientific">Sander lucioperca</name>
    <name type="common">Pike-perch</name>
    <name type="synonym">Perca lucioperca</name>
    <dbReference type="NCBI Taxonomy" id="283035"/>
    <lineage>
        <taxon>Eukaryota</taxon>
        <taxon>Metazoa</taxon>
        <taxon>Chordata</taxon>
        <taxon>Craniata</taxon>
        <taxon>Vertebrata</taxon>
        <taxon>Euteleostomi</taxon>
        <taxon>Actinopterygii</taxon>
        <taxon>Neopterygii</taxon>
        <taxon>Teleostei</taxon>
        <taxon>Neoteleostei</taxon>
        <taxon>Acanthomorphata</taxon>
        <taxon>Eupercaria</taxon>
        <taxon>Perciformes</taxon>
        <taxon>Percoidei</taxon>
        <taxon>Percidae</taxon>
        <taxon>Luciopercinae</taxon>
        <taxon>Sander</taxon>
    </lineage>
</organism>
<evidence type="ECO:0000256" key="2">
    <source>
        <dbReference type="ARBA" id="ARBA00008670"/>
    </source>
</evidence>
<dbReference type="Ensembl" id="ENSSLUT00000021623.1">
    <property type="protein sequence ID" value="ENSSLUP00000020959.1"/>
    <property type="gene ID" value="ENSSLUG00000009659.1"/>
</dbReference>
<reference evidence="6" key="1">
    <citation type="submission" date="2025-08" db="UniProtKB">
        <authorList>
            <consortium name="Ensembl"/>
        </authorList>
    </citation>
    <scope>IDENTIFICATION</scope>
</reference>
<dbReference type="GO" id="GO:0016020">
    <property type="term" value="C:membrane"/>
    <property type="evidence" value="ECO:0007669"/>
    <property type="project" value="UniProtKB-SubCell"/>
</dbReference>
<dbReference type="PANTHER" id="PTHR11471">
    <property type="entry name" value="TUMOR NECROSIS FACTOR FAMILY MEMBER"/>
    <property type="match status" value="1"/>
</dbReference>
<reference evidence="6" key="2">
    <citation type="submission" date="2025-09" db="UniProtKB">
        <authorList>
            <consortium name="Ensembl"/>
        </authorList>
    </citation>
    <scope>IDENTIFICATION</scope>
</reference>
<dbReference type="GO" id="GO:0005164">
    <property type="term" value="F:tumor necrosis factor receptor binding"/>
    <property type="evidence" value="ECO:0007669"/>
    <property type="project" value="InterPro"/>
</dbReference>
<feature type="domain" description="THD" evidence="5">
    <location>
        <begin position="1"/>
        <end position="161"/>
    </location>
</feature>
<dbReference type="GO" id="GO:0006955">
    <property type="term" value="P:immune response"/>
    <property type="evidence" value="ECO:0007669"/>
    <property type="project" value="InterPro"/>
</dbReference>
<accession>A0A8C9Y882</accession>
<protein>
    <recommendedName>
        <fullName evidence="5">THD domain-containing protein</fullName>
    </recommendedName>
</protein>
<dbReference type="GO" id="GO:0005615">
    <property type="term" value="C:extracellular space"/>
    <property type="evidence" value="ECO:0007669"/>
    <property type="project" value="UniProtKB-KW"/>
</dbReference>